<organism evidence="2 4">
    <name type="scientific">Neomoorella thermoacetica</name>
    <name type="common">Clostridium thermoaceticum</name>
    <dbReference type="NCBI Taxonomy" id="1525"/>
    <lineage>
        <taxon>Bacteria</taxon>
        <taxon>Bacillati</taxon>
        <taxon>Bacillota</taxon>
        <taxon>Clostridia</taxon>
        <taxon>Neomoorellales</taxon>
        <taxon>Neomoorellaceae</taxon>
        <taxon>Neomoorella</taxon>
    </lineage>
</organism>
<proteinExistence type="predicted"/>
<evidence type="ECO:0000256" key="1">
    <source>
        <dbReference type="SAM" id="SignalP"/>
    </source>
</evidence>
<evidence type="ECO:0000313" key="3">
    <source>
        <dbReference type="EMBL" id="TYL07025.1"/>
    </source>
</evidence>
<dbReference type="Proteomes" id="UP000094598">
    <property type="component" value="Chromosome"/>
</dbReference>
<keyword evidence="5" id="KW-1185">Reference proteome</keyword>
<dbReference type="EMBL" id="VCDX01000022">
    <property type="protein sequence ID" value="TYL07025.1"/>
    <property type="molecule type" value="Genomic_DNA"/>
</dbReference>
<evidence type="ECO:0000313" key="5">
    <source>
        <dbReference type="Proteomes" id="UP000322283"/>
    </source>
</evidence>
<reference evidence="2 4" key="1">
    <citation type="submission" date="2016-08" db="EMBL/GenBank/DDBJ databases">
        <title>Moorella thermoacetica DSM 103132.</title>
        <authorList>
            <person name="Jendresen C.B."/>
            <person name="Redl S.M."/>
            <person name="Jensen T.O."/>
            <person name="Nielsen A.T."/>
        </authorList>
    </citation>
    <scope>NUCLEOTIDE SEQUENCE [LARGE SCALE GENOMIC DNA]</scope>
    <source>
        <strain evidence="2 4">DSM 103132</strain>
    </source>
</reference>
<keyword evidence="1" id="KW-0732">Signal</keyword>
<reference evidence="3 5" key="2">
    <citation type="submission" date="2019-05" db="EMBL/GenBank/DDBJ databases">
        <title>Genome sequence of Moorella thermoacetica ATCC 33924.</title>
        <authorList>
            <person name="Poehlein A."/>
            <person name="Bengelsdorf F.R."/>
            <person name="Duerre P."/>
            <person name="Daniel R."/>
        </authorList>
    </citation>
    <scope>NUCLEOTIDE SEQUENCE [LARGE SCALE GENOMIC DNA]</scope>
    <source>
        <strain evidence="3 5">ATCC 33924</strain>
    </source>
</reference>
<protein>
    <submittedName>
        <fullName evidence="2">Uncharacterized protein</fullName>
    </submittedName>
</protein>
<feature type="signal peptide" evidence="1">
    <location>
        <begin position="1"/>
        <end position="27"/>
    </location>
</feature>
<evidence type="ECO:0000313" key="4">
    <source>
        <dbReference type="Proteomes" id="UP000094598"/>
    </source>
</evidence>
<dbReference type="EMBL" id="CP017019">
    <property type="protein sequence ID" value="AOQ23112.1"/>
    <property type="molecule type" value="Genomic_DNA"/>
</dbReference>
<dbReference type="Proteomes" id="UP000322283">
    <property type="component" value="Unassembled WGS sequence"/>
</dbReference>
<feature type="chain" id="PRO_5042188948" evidence="1">
    <location>
        <begin position="28"/>
        <end position="99"/>
    </location>
</feature>
<sequence length="99" mass="10895">MKSKWKSVLSFLALSICLLGASVPAWAKASYDPNYGTEVKTFGFTDERNRESFSYGNAAFWPLMKDEFGKSFSQPLILSGKRWGRDGAYLVAVGGPGTM</sequence>
<gene>
    <name evidence="2" type="ORF">Maut_00649</name>
    <name evidence="3" type="ORF">MTAT_29640</name>
</gene>
<accession>A0AAC9HFN8</accession>
<dbReference type="AlphaFoldDB" id="A0AAC9HFN8"/>
<name>A0AAC9HFN8_NEOTH</name>
<evidence type="ECO:0000313" key="2">
    <source>
        <dbReference type="EMBL" id="AOQ23112.1"/>
    </source>
</evidence>